<keyword evidence="8 10" id="KW-0808">Transferase</keyword>
<evidence type="ECO:0000256" key="5">
    <source>
        <dbReference type="ARBA" id="ARBA00011886"/>
    </source>
</evidence>
<dbReference type="AlphaFoldDB" id="A0A6P0HL56"/>
<dbReference type="InterPro" id="IPR011268">
    <property type="entry name" value="Purine_phosphorylase"/>
</dbReference>
<keyword evidence="14" id="KW-1185">Reference proteome</keyword>
<evidence type="ECO:0000313" key="13">
    <source>
        <dbReference type="EMBL" id="NEN79439.1"/>
    </source>
</evidence>
<evidence type="ECO:0000256" key="1">
    <source>
        <dbReference type="ARBA" id="ARBA00002678"/>
    </source>
</evidence>
<dbReference type="NCBIfam" id="TIGR01698">
    <property type="entry name" value="PUNP"/>
    <property type="match status" value="1"/>
</dbReference>
<comment type="caution">
    <text evidence="13">The sequence shown here is derived from an EMBL/GenBank/DDBJ whole genome shotgun (WGS) entry which is preliminary data.</text>
</comment>
<name>A0A6P0HL56_9ACTN</name>
<dbReference type="InterPro" id="IPR011269">
    <property type="entry name" value="PUNP"/>
</dbReference>
<feature type="binding site" evidence="11">
    <location>
        <position position="218"/>
    </location>
    <ligand>
        <name>a purine D-ribonucleoside</name>
        <dbReference type="ChEBI" id="CHEBI:142355"/>
    </ligand>
</feature>
<comment type="function">
    <text evidence="1">The purine nucleoside phosphorylases catalyze the phosphorolytic breakdown of the N-glycosidic bond in the beta-(deoxy)ribonucleoside molecules, with the formation of the corresponding free purine bases and pentose-1-phosphate. Cleaves guanosine, inosine, 2'-deoxyguanosine and 2'-deoxyinosine.</text>
</comment>
<comment type="subunit">
    <text evidence="4">Homotrimer.</text>
</comment>
<evidence type="ECO:0000256" key="4">
    <source>
        <dbReference type="ARBA" id="ARBA00011233"/>
    </source>
</evidence>
<sequence length="297" mass="31093">MGYDRPPAPFFARSRAGRCPRVRRVNAPQHAAPTTTAAEDAQAAAARLAELTGVEQHDVAVVLGSGWLPAVDMLGETVAEIATTDLPGFIAAAVAGHSGKIRSVRAGDRRVLVFLSRTHFYEGKGVRAVVHGVRTAAAAGCRTIVLTNGCGGLKETWSPGTPVLISDHINLTARSPIEGAEFVDLTDLYSSRLRALCREVEPDLDEGVYVQFPGPHYETPAEIGMVRAIGGHLVGMSTTLEAIAARQAGLEVLGISLVTNLAAGISGEPLDHAEVLEAGRSAATRMGSLLGAVVPRL</sequence>
<accession>A0A6P0HL56</accession>
<protein>
    <recommendedName>
        <fullName evidence="6 10">Purine nucleoside phosphorylase</fullName>
        <ecNumber evidence="5 10">2.4.2.1</ecNumber>
    </recommendedName>
    <alternativeName>
        <fullName evidence="10">Inosine-guanosine phosphorylase</fullName>
    </alternativeName>
</protein>
<organism evidence="13 14">
    <name type="scientific">Nocardioides zeae</name>
    <dbReference type="NCBI Taxonomy" id="1457234"/>
    <lineage>
        <taxon>Bacteria</taxon>
        <taxon>Bacillati</taxon>
        <taxon>Actinomycetota</taxon>
        <taxon>Actinomycetes</taxon>
        <taxon>Propionibacteriales</taxon>
        <taxon>Nocardioidaceae</taxon>
        <taxon>Nocardioides</taxon>
    </lineage>
</organism>
<feature type="binding site" evidence="11">
    <location>
        <position position="97"/>
    </location>
    <ligand>
        <name>phosphate</name>
        <dbReference type="ChEBI" id="CHEBI:43474"/>
    </ligand>
</feature>
<evidence type="ECO:0000259" key="12">
    <source>
        <dbReference type="Pfam" id="PF01048"/>
    </source>
</evidence>
<dbReference type="PANTHER" id="PTHR11904:SF9">
    <property type="entry name" value="PURINE NUCLEOSIDE PHOSPHORYLASE-RELATED"/>
    <property type="match status" value="1"/>
</dbReference>
<gene>
    <name evidence="13" type="ORF">G3T38_14235</name>
</gene>
<dbReference type="PROSITE" id="PS01240">
    <property type="entry name" value="PNP_MTAP_2"/>
    <property type="match status" value="1"/>
</dbReference>
<dbReference type="GO" id="GO:0009116">
    <property type="term" value="P:nucleoside metabolic process"/>
    <property type="evidence" value="ECO:0007669"/>
    <property type="project" value="UniProtKB-UniRule"/>
</dbReference>
<feature type="binding site" evidence="11">
    <location>
        <position position="65"/>
    </location>
    <ligand>
        <name>phosphate</name>
        <dbReference type="ChEBI" id="CHEBI:43474"/>
    </ligand>
</feature>
<proteinExistence type="inferred from homology"/>
<dbReference type="EC" id="2.4.2.1" evidence="5 10"/>
<evidence type="ECO:0000256" key="3">
    <source>
        <dbReference type="ARBA" id="ARBA00006751"/>
    </source>
</evidence>
<dbReference type="InterPro" id="IPR018099">
    <property type="entry name" value="Purine_phosphorylase-2_CS"/>
</dbReference>
<evidence type="ECO:0000256" key="2">
    <source>
        <dbReference type="ARBA" id="ARBA00005058"/>
    </source>
</evidence>
<reference evidence="13 14" key="1">
    <citation type="journal article" date="2014" name="Int. J. Syst. Evol. Microbiol.">
        <title>Nocardioides zeae sp. nov., isolated from the stem of Zea mays.</title>
        <authorList>
            <person name="Glaeser S.P."/>
            <person name="McInroy J.A."/>
            <person name="Busse H.J."/>
            <person name="Kampfer P."/>
        </authorList>
    </citation>
    <scope>NUCLEOTIDE SEQUENCE [LARGE SCALE GENOMIC DNA]</scope>
    <source>
        <strain evidence="13 14">JCM 30728</strain>
    </source>
</reference>
<dbReference type="SUPFAM" id="SSF53167">
    <property type="entry name" value="Purine and uridine phosphorylases"/>
    <property type="match status" value="1"/>
</dbReference>
<evidence type="ECO:0000256" key="10">
    <source>
        <dbReference type="PIRNR" id="PIRNR000477"/>
    </source>
</evidence>
<dbReference type="NCBIfam" id="NF006054">
    <property type="entry name" value="PRK08202.1"/>
    <property type="match status" value="1"/>
</dbReference>
<feature type="binding site" evidence="11">
    <location>
        <position position="237"/>
    </location>
    <ligand>
        <name>phosphate</name>
        <dbReference type="ChEBI" id="CHEBI:43474"/>
    </ligand>
</feature>
<feature type="binding site" evidence="11">
    <location>
        <position position="149"/>
    </location>
    <ligand>
        <name>phosphate</name>
        <dbReference type="ChEBI" id="CHEBI:43474"/>
    </ligand>
</feature>
<dbReference type="PIRSF" id="PIRSF000477">
    <property type="entry name" value="PurNPase"/>
    <property type="match status" value="1"/>
</dbReference>
<evidence type="ECO:0000256" key="6">
    <source>
        <dbReference type="ARBA" id="ARBA00013834"/>
    </source>
</evidence>
<feature type="domain" description="Nucleoside phosphorylase" evidence="12">
    <location>
        <begin position="59"/>
        <end position="294"/>
    </location>
</feature>
<feature type="binding site" evidence="11">
    <location>
        <begin position="117"/>
        <end position="119"/>
    </location>
    <ligand>
        <name>phosphate</name>
        <dbReference type="ChEBI" id="CHEBI:43474"/>
    </ligand>
</feature>
<comment type="catalytic activity">
    <reaction evidence="9">
        <text>a purine 2'-deoxy-D-ribonucleoside + phosphate = a purine nucleobase + 2-deoxy-alpha-D-ribose 1-phosphate</text>
        <dbReference type="Rhea" id="RHEA:36431"/>
        <dbReference type="ChEBI" id="CHEBI:26386"/>
        <dbReference type="ChEBI" id="CHEBI:43474"/>
        <dbReference type="ChEBI" id="CHEBI:57259"/>
        <dbReference type="ChEBI" id="CHEBI:142361"/>
        <dbReference type="EC" id="2.4.2.1"/>
    </reaction>
</comment>
<evidence type="ECO:0000313" key="14">
    <source>
        <dbReference type="Proteomes" id="UP000468687"/>
    </source>
</evidence>
<dbReference type="Pfam" id="PF01048">
    <property type="entry name" value="PNP_UDP_1"/>
    <property type="match status" value="1"/>
</dbReference>
<dbReference type="CDD" id="cd09009">
    <property type="entry name" value="PNP-EcPNPII_like"/>
    <property type="match status" value="1"/>
</dbReference>
<dbReference type="GO" id="GO:0005737">
    <property type="term" value="C:cytoplasm"/>
    <property type="evidence" value="ECO:0007669"/>
    <property type="project" value="TreeGrafter"/>
</dbReference>
<dbReference type="InterPro" id="IPR000845">
    <property type="entry name" value="Nucleoside_phosphorylase_d"/>
</dbReference>
<dbReference type="EMBL" id="JAAGXA010000009">
    <property type="protein sequence ID" value="NEN79439.1"/>
    <property type="molecule type" value="Genomic_DNA"/>
</dbReference>
<dbReference type="Proteomes" id="UP000468687">
    <property type="component" value="Unassembled WGS sequence"/>
</dbReference>
<dbReference type="GO" id="GO:0004731">
    <property type="term" value="F:purine-nucleoside phosphorylase activity"/>
    <property type="evidence" value="ECO:0007669"/>
    <property type="project" value="UniProtKB-UniRule"/>
</dbReference>
<feature type="binding site" evidence="11">
    <location>
        <position position="260"/>
    </location>
    <ligand>
        <name>a purine D-ribonucleoside</name>
        <dbReference type="ChEBI" id="CHEBI:142355"/>
    </ligand>
</feature>
<evidence type="ECO:0000256" key="9">
    <source>
        <dbReference type="ARBA" id="ARBA00048556"/>
    </source>
</evidence>
<dbReference type="InterPro" id="IPR035994">
    <property type="entry name" value="Nucleoside_phosphorylase_sf"/>
</dbReference>
<dbReference type="UniPathway" id="UPA00606"/>
<dbReference type="NCBIfam" id="TIGR01697">
    <property type="entry name" value="PNPH-PUNA-XAPA"/>
    <property type="match status" value="1"/>
</dbReference>
<evidence type="ECO:0000256" key="11">
    <source>
        <dbReference type="PIRSR" id="PIRSR000477-2"/>
    </source>
</evidence>
<evidence type="ECO:0000256" key="7">
    <source>
        <dbReference type="ARBA" id="ARBA00022676"/>
    </source>
</evidence>
<dbReference type="PANTHER" id="PTHR11904">
    <property type="entry name" value="METHYLTHIOADENOSINE/PURINE NUCLEOSIDE PHOSPHORYLASE"/>
    <property type="match status" value="1"/>
</dbReference>
<comment type="pathway">
    <text evidence="2 10">Purine metabolism; purine nucleoside salvage.</text>
</comment>
<comment type="similarity">
    <text evidence="3 10">Belongs to the PNP/MTAP phosphorylase family.</text>
</comment>
<dbReference type="Gene3D" id="3.40.50.1580">
    <property type="entry name" value="Nucleoside phosphorylase domain"/>
    <property type="match status" value="1"/>
</dbReference>
<evidence type="ECO:0000256" key="8">
    <source>
        <dbReference type="ARBA" id="ARBA00022679"/>
    </source>
</evidence>
<keyword evidence="7 10" id="KW-0328">Glycosyltransferase</keyword>